<dbReference type="InterPro" id="IPR036312">
    <property type="entry name" value="Bifun_inhib/LTP/seed_sf"/>
</dbReference>
<evidence type="ECO:0000256" key="4">
    <source>
        <dbReference type="ARBA" id="ARBA00023180"/>
    </source>
</evidence>
<keyword evidence="7" id="KW-1185">Reference proteome</keyword>
<dbReference type="CDD" id="cd00010">
    <property type="entry name" value="AAI_LTSS"/>
    <property type="match status" value="1"/>
</dbReference>
<dbReference type="GO" id="GO:0008289">
    <property type="term" value="F:lipid binding"/>
    <property type="evidence" value="ECO:0007669"/>
    <property type="project" value="InterPro"/>
</dbReference>
<feature type="non-terminal residue" evidence="6">
    <location>
        <position position="69"/>
    </location>
</feature>
<dbReference type="Proteomes" id="UP000001514">
    <property type="component" value="Unassembled WGS sequence"/>
</dbReference>
<dbReference type="InterPro" id="IPR016140">
    <property type="entry name" value="Bifunc_inhib/LTP/seed_store"/>
</dbReference>
<name>D8RPU8_SELML</name>
<evidence type="ECO:0000256" key="3">
    <source>
        <dbReference type="ARBA" id="ARBA00023157"/>
    </source>
</evidence>
<comment type="similarity">
    <text evidence="1">Belongs to the plant LTP family.</text>
</comment>
<evidence type="ECO:0000313" key="7">
    <source>
        <dbReference type="Proteomes" id="UP000001514"/>
    </source>
</evidence>
<dbReference type="FunCoup" id="D8RPU8">
    <property type="interactions" value="1581"/>
</dbReference>
<dbReference type="Gene3D" id="1.10.110.10">
    <property type="entry name" value="Plant lipid-transfer and hydrophobic proteins"/>
    <property type="match status" value="1"/>
</dbReference>
<organism evidence="7">
    <name type="scientific">Selaginella moellendorffii</name>
    <name type="common">Spikemoss</name>
    <dbReference type="NCBI Taxonomy" id="88036"/>
    <lineage>
        <taxon>Eukaryota</taxon>
        <taxon>Viridiplantae</taxon>
        <taxon>Streptophyta</taxon>
        <taxon>Embryophyta</taxon>
        <taxon>Tracheophyta</taxon>
        <taxon>Lycopodiopsida</taxon>
        <taxon>Selaginellales</taxon>
        <taxon>Selaginellaceae</taxon>
        <taxon>Selaginella</taxon>
    </lineage>
</organism>
<accession>D8RPU8</accession>
<keyword evidence="2" id="KW-0732">Signal</keyword>
<sequence>CNGQLNQLIPCLSYVQGQATQPAQGCCSGLKSIAGSNPACLCSLISANAGSIPGINSTLALELPAKCNL</sequence>
<evidence type="ECO:0000259" key="5">
    <source>
        <dbReference type="Pfam" id="PF00234"/>
    </source>
</evidence>
<feature type="domain" description="Bifunctional inhibitor/plant lipid transfer protein/seed storage helical" evidence="5">
    <location>
        <begin position="1"/>
        <end position="69"/>
    </location>
</feature>
<dbReference type="HOGENOM" id="CLU_089796_6_1_1"/>
<evidence type="ECO:0000313" key="6">
    <source>
        <dbReference type="EMBL" id="EFJ25545.1"/>
    </source>
</evidence>
<proteinExistence type="inferred from homology"/>
<dbReference type="KEGG" id="smo:SELMODRAFT_39026"/>
<dbReference type="InParanoid" id="D8RPU8"/>
<dbReference type="InterPro" id="IPR000528">
    <property type="entry name" value="Plant_nsLTP"/>
</dbReference>
<gene>
    <name evidence="6" type="ORF">SELMODRAFT_39026</name>
</gene>
<dbReference type="InterPro" id="IPR043325">
    <property type="entry name" value="LTSS"/>
</dbReference>
<feature type="non-terminal residue" evidence="6">
    <location>
        <position position="1"/>
    </location>
</feature>
<dbReference type="Pfam" id="PF00234">
    <property type="entry name" value="Tryp_alpha_amyl"/>
    <property type="match status" value="1"/>
</dbReference>
<dbReference type="AlphaFoldDB" id="D8RPU8"/>
<keyword evidence="4" id="KW-0325">Glycoprotein</keyword>
<evidence type="ECO:0000256" key="2">
    <source>
        <dbReference type="ARBA" id="ARBA00022729"/>
    </source>
</evidence>
<dbReference type="PRINTS" id="PR00382">
    <property type="entry name" value="LIPIDTRNSFER"/>
</dbReference>
<reference evidence="6 7" key="1">
    <citation type="journal article" date="2011" name="Science">
        <title>The Selaginella genome identifies genetic changes associated with the evolution of vascular plants.</title>
        <authorList>
            <person name="Banks J.A."/>
            <person name="Nishiyama T."/>
            <person name="Hasebe M."/>
            <person name="Bowman J.L."/>
            <person name="Gribskov M."/>
            <person name="dePamphilis C."/>
            <person name="Albert V.A."/>
            <person name="Aono N."/>
            <person name="Aoyama T."/>
            <person name="Ambrose B.A."/>
            <person name="Ashton N.W."/>
            <person name="Axtell M.J."/>
            <person name="Barker E."/>
            <person name="Barker M.S."/>
            <person name="Bennetzen J.L."/>
            <person name="Bonawitz N.D."/>
            <person name="Chapple C."/>
            <person name="Cheng C."/>
            <person name="Correa L.G."/>
            <person name="Dacre M."/>
            <person name="DeBarry J."/>
            <person name="Dreyer I."/>
            <person name="Elias M."/>
            <person name="Engstrom E.M."/>
            <person name="Estelle M."/>
            <person name="Feng L."/>
            <person name="Finet C."/>
            <person name="Floyd S.K."/>
            <person name="Frommer W.B."/>
            <person name="Fujita T."/>
            <person name="Gramzow L."/>
            <person name="Gutensohn M."/>
            <person name="Harholt J."/>
            <person name="Hattori M."/>
            <person name="Heyl A."/>
            <person name="Hirai T."/>
            <person name="Hiwatashi Y."/>
            <person name="Ishikawa M."/>
            <person name="Iwata M."/>
            <person name="Karol K.G."/>
            <person name="Koehler B."/>
            <person name="Kolukisaoglu U."/>
            <person name="Kubo M."/>
            <person name="Kurata T."/>
            <person name="Lalonde S."/>
            <person name="Li K."/>
            <person name="Li Y."/>
            <person name="Litt A."/>
            <person name="Lyons E."/>
            <person name="Manning G."/>
            <person name="Maruyama T."/>
            <person name="Michael T.P."/>
            <person name="Mikami K."/>
            <person name="Miyazaki S."/>
            <person name="Morinaga S."/>
            <person name="Murata T."/>
            <person name="Mueller-Roeber B."/>
            <person name="Nelson D.R."/>
            <person name="Obara M."/>
            <person name="Oguri Y."/>
            <person name="Olmstead R.G."/>
            <person name="Onodera N."/>
            <person name="Petersen B.L."/>
            <person name="Pils B."/>
            <person name="Prigge M."/>
            <person name="Rensing S.A."/>
            <person name="Riano-Pachon D.M."/>
            <person name="Roberts A.W."/>
            <person name="Sato Y."/>
            <person name="Scheller H.V."/>
            <person name="Schulz B."/>
            <person name="Schulz C."/>
            <person name="Shakirov E.V."/>
            <person name="Shibagaki N."/>
            <person name="Shinohara N."/>
            <person name="Shippen D.E."/>
            <person name="Soerensen I."/>
            <person name="Sotooka R."/>
            <person name="Sugimoto N."/>
            <person name="Sugita M."/>
            <person name="Sumikawa N."/>
            <person name="Tanurdzic M."/>
            <person name="Theissen G."/>
            <person name="Ulvskov P."/>
            <person name="Wakazuki S."/>
            <person name="Weng J.K."/>
            <person name="Willats W.W."/>
            <person name="Wipf D."/>
            <person name="Wolf P.G."/>
            <person name="Yang L."/>
            <person name="Zimmer A.D."/>
            <person name="Zhu Q."/>
            <person name="Mitros T."/>
            <person name="Hellsten U."/>
            <person name="Loque D."/>
            <person name="Otillar R."/>
            <person name="Salamov A."/>
            <person name="Schmutz J."/>
            <person name="Shapiro H."/>
            <person name="Lindquist E."/>
            <person name="Lucas S."/>
            <person name="Rokhsar D."/>
            <person name="Grigoriev I.V."/>
        </authorList>
    </citation>
    <scope>NUCLEOTIDE SEQUENCE [LARGE SCALE GENOMIC DNA]</scope>
</reference>
<dbReference type="GO" id="GO:0006869">
    <property type="term" value="P:lipid transport"/>
    <property type="evidence" value="ECO:0007669"/>
    <property type="project" value="InterPro"/>
</dbReference>
<protein>
    <recommendedName>
        <fullName evidence="5">Bifunctional inhibitor/plant lipid transfer protein/seed storage helical domain-containing protein</fullName>
    </recommendedName>
</protein>
<keyword evidence="3" id="KW-1015">Disulfide bond</keyword>
<dbReference type="EMBL" id="GL377586">
    <property type="protein sequence ID" value="EFJ25545.1"/>
    <property type="molecule type" value="Genomic_DNA"/>
</dbReference>
<dbReference type="PANTHER" id="PTHR33044">
    <property type="entry name" value="BIFUNCTIONAL INHIBITOR/LIPID-TRANSFER PROTEIN/SEED STORAGE 2S ALBUMIN SUPERFAMILY PROTEIN-RELATED"/>
    <property type="match status" value="1"/>
</dbReference>
<dbReference type="Gramene" id="EFJ25545">
    <property type="protein sequence ID" value="EFJ25545"/>
    <property type="gene ID" value="SELMODRAFT_39026"/>
</dbReference>
<evidence type="ECO:0000256" key="1">
    <source>
        <dbReference type="ARBA" id="ARBA00009748"/>
    </source>
</evidence>
<dbReference type="SUPFAM" id="SSF47699">
    <property type="entry name" value="Bifunctional inhibitor/lipid-transfer protein/seed storage 2S albumin"/>
    <property type="match status" value="1"/>
</dbReference>